<dbReference type="SMART" id="SM00304">
    <property type="entry name" value="HAMP"/>
    <property type="match status" value="1"/>
</dbReference>
<evidence type="ECO:0000259" key="7">
    <source>
        <dbReference type="PROSITE" id="PS50111"/>
    </source>
</evidence>
<dbReference type="Proteomes" id="UP000886005">
    <property type="component" value="Unassembled WGS sequence"/>
</dbReference>
<dbReference type="PROSITE" id="PS50192">
    <property type="entry name" value="T_SNARE"/>
    <property type="match status" value="1"/>
</dbReference>
<evidence type="ECO:0000256" key="1">
    <source>
        <dbReference type="ARBA" id="ARBA00004429"/>
    </source>
</evidence>
<dbReference type="CDD" id="cd18774">
    <property type="entry name" value="PDC2_HK_sensor"/>
    <property type="match status" value="1"/>
</dbReference>
<keyword evidence="6" id="KW-1133">Transmembrane helix</keyword>
<dbReference type="InterPro" id="IPR029151">
    <property type="entry name" value="Sensor-like_sf"/>
</dbReference>
<dbReference type="SMART" id="SM00283">
    <property type="entry name" value="MA"/>
    <property type="match status" value="1"/>
</dbReference>
<dbReference type="PANTHER" id="PTHR32089">
    <property type="entry name" value="METHYL-ACCEPTING CHEMOTAXIS PROTEIN MCPB"/>
    <property type="match status" value="1"/>
</dbReference>
<proteinExistence type="inferred from homology"/>
<feature type="domain" description="T-SNARE coiled-coil homology" evidence="8">
    <location>
        <begin position="541"/>
        <end position="603"/>
    </location>
</feature>
<sequence length="659" mass="71937">MKSIKSKLIVLLLTFALLPLLITGWNNMSHNREILKEEIQKELKHVAALKQSSLEAHLNMIAHEAGAIAHISAIKHFLQNTESAVTNNPAMNQAYDVILQFQEKHWGIFHHIFITDPAGVVVLSPGHNHSAKSHLGQDVSASPFFHKALSQPQVTDFFGFAETDHYHQLYLQPVKNENNETLGVIVFEVKIDYVNHILNDGFKLGNSGKLFLATLKLQPVVEKKSDFSGRLSQPGLQAALSQGHAFSEFTSPGGGDKVGVYLRSEKYPWIIGVEIDQDEVYAPINDQLSQFIVVFLIAGIIVGVAGFIFGSSFARPIKEMVDKAKQIAGGDLDVRIDYQGGDELGELATALNDMVHHLKNVIFSLSKNTELLNNAAEELVQVSNQMSVNSQNLNEKANNVASATEEMSVTMETISSVAQNATTNISTVAGSSENITQNVSQIAANAQQAQTVTHHAVEEIETASGLVQELNDSVLEINQVSEVISEIAEQTKLLALNATIEAARAGEAGKGFAVVANEVKELARQTNESTEQITQRIEAIQNSTRETIDRFKRLHTVISDVNNIVSEITDAVAAQSYSTRDINNNIVSAADGMNEMSANINESANVSKMIASDIIQVHQVSDEVIRNSGMVDRCARNLSEISEGLSKATVIFKTGYHKN</sequence>
<name>A0A7V1LP91_CALAY</name>
<gene>
    <name evidence="10" type="ORF">ENJ10_12870</name>
</gene>
<keyword evidence="6" id="KW-0472">Membrane</keyword>
<dbReference type="PROSITE" id="PS50885">
    <property type="entry name" value="HAMP"/>
    <property type="match status" value="1"/>
</dbReference>
<dbReference type="Gene3D" id="3.30.450.20">
    <property type="entry name" value="PAS domain"/>
    <property type="match status" value="2"/>
</dbReference>
<accession>A0A7V1LP91</accession>
<dbReference type="CDD" id="cd06225">
    <property type="entry name" value="HAMP"/>
    <property type="match status" value="1"/>
</dbReference>
<dbReference type="Pfam" id="PF00015">
    <property type="entry name" value="MCPsignal"/>
    <property type="match status" value="1"/>
</dbReference>
<dbReference type="GO" id="GO:0007165">
    <property type="term" value="P:signal transduction"/>
    <property type="evidence" value="ECO:0007669"/>
    <property type="project" value="UniProtKB-KW"/>
</dbReference>
<keyword evidence="3 5" id="KW-0807">Transducer</keyword>
<dbReference type="InterPro" id="IPR000727">
    <property type="entry name" value="T_SNARE_dom"/>
</dbReference>
<keyword evidence="2" id="KW-0997">Cell inner membrane</keyword>
<evidence type="ECO:0000256" key="4">
    <source>
        <dbReference type="ARBA" id="ARBA00029447"/>
    </source>
</evidence>
<keyword evidence="2" id="KW-1003">Cell membrane</keyword>
<comment type="subcellular location">
    <subcellularLocation>
        <location evidence="1">Cell inner membrane</location>
        <topology evidence="1">Multi-pass membrane protein</topology>
    </subcellularLocation>
</comment>
<dbReference type="SUPFAM" id="SSF58104">
    <property type="entry name" value="Methyl-accepting chemotaxis protein (MCP) signaling domain"/>
    <property type="match status" value="1"/>
</dbReference>
<comment type="caution">
    <text evidence="10">The sequence shown here is derived from an EMBL/GenBank/DDBJ whole genome shotgun (WGS) entry which is preliminary data.</text>
</comment>
<organism evidence="10">
    <name type="scientific">Caldithrix abyssi</name>
    <dbReference type="NCBI Taxonomy" id="187145"/>
    <lineage>
        <taxon>Bacteria</taxon>
        <taxon>Pseudomonadati</taxon>
        <taxon>Calditrichota</taxon>
        <taxon>Calditrichia</taxon>
        <taxon>Calditrichales</taxon>
        <taxon>Calditrichaceae</taxon>
        <taxon>Caldithrix</taxon>
    </lineage>
</organism>
<dbReference type="InterPro" id="IPR004089">
    <property type="entry name" value="MCPsignal_dom"/>
</dbReference>
<dbReference type="Pfam" id="PF00672">
    <property type="entry name" value="HAMP"/>
    <property type="match status" value="1"/>
</dbReference>
<evidence type="ECO:0000313" key="10">
    <source>
        <dbReference type="EMBL" id="HED11576.1"/>
    </source>
</evidence>
<evidence type="ECO:0000259" key="8">
    <source>
        <dbReference type="PROSITE" id="PS50192"/>
    </source>
</evidence>
<reference evidence="10" key="1">
    <citation type="journal article" date="2020" name="mSystems">
        <title>Genome- and Community-Level Interaction Insights into Carbon Utilization and Element Cycling Functions of Hydrothermarchaeota in Hydrothermal Sediment.</title>
        <authorList>
            <person name="Zhou Z."/>
            <person name="Liu Y."/>
            <person name="Xu W."/>
            <person name="Pan J."/>
            <person name="Luo Z.H."/>
            <person name="Li M."/>
        </authorList>
    </citation>
    <scope>NUCLEOTIDE SEQUENCE [LARGE SCALE GENOMIC DNA]</scope>
    <source>
        <strain evidence="10">HyVt-456</strain>
    </source>
</reference>
<evidence type="ECO:0000256" key="2">
    <source>
        <dbReference type="ARBA" id="ARBA00022519"/>
    </source>
</evidence>
<evidence type="ECO:0000256" key="6">
    <source>
        <dbReference type="SAM" id="Phobius"/>
    </source>
</evidence>
<dbReference type="GO" id="GO:0005886">
    <property type="term" value="C:plasma membrane"/>
    <property type="evidence" value="ECO:0007669"/>
    <property type="project" value="UniProtKB-SubCell"/>
</dbReference>
<keyword evidence="6" id="KW-0812">Transmembrane</keyword>
<dbReference type="SUPFAM" id="SSF103190">
    <property type="entry name" value="Sensory domain-like"/>
    <property type="match status" value="1"/>
</dbReference>
<dbReference type="PANTHER" id="PTHR32089:SF112">
    <property type="entry name" value="LYSOZYME-LIKE PROTEIN-RELATED"/>
    <property type="match status" value="1"/>
</dbReference>
<dbReference type="AlphaFoldDB" id="A0A7V1LP91"/>
<dbReference type="EMBL" id="DRLD01000364">
    <property type="protein sequence ID" value="HED11576.1"/>
    <property type="molecule type" value="Genomic_DNA"/>
</dbReference>
<dbReference type="InterPro" id="IPR003660">
    <property type="entry name" value="HAMP_dom"/>
</dbReference>
<feature type="domain" description="Methyl-accepting transducer" evidence="7">
    <location>
        <begin position="375"/>
        <end position="618"/>
    </location>
</feature>
<feature type="domain" description="HAMP" evidence="9">
    <location>
        <begin position="311"/>
        <end position="363"/>
    </location>
</feature>
<comment type="similarity">
    <text evidence="4">Belongs to the methyl-accepting chemotaxis (MCP) protein family.</text>
</comment>
<evidence type="ECO:0000256" key="3">
    <source>
        <dbReference type="ARBA" id="ARBA00023224"/>
    </source>
</evidence>
<protein>
    <submittedName>
        <fullName evidence="10">Methyl-accepting chemotaxis protein</fullName>
    </submittedName>
</protein>
<dbReference type="Gene3D" id="1.10.287.950">
    <property type="entry name" value="Methyl-accepting chemotaxis protein"/>
    <property type="match status" value="1"/>
</dbReference>
<dbReference type="PROSITE" id="PS50111">
    <property type="entry name" value="CHEMOTAXIS_TRANSDUC_2"/>
    <property type="match status" value="1"/>
</dbReference>
<feature type="transmembrane region" description="Helical" evidence="6">
    <location>
        <begin position="291"/>
        <end position="310"/>
    </location>
</feature>
<dbReference type="Gene3D" id="1.10.8.500">
    <property type="entry name" value="HAMP domain in histidine kinase"/>
    <property type="match status" value="1"/>
</dbReference>
<evidence type="ECO:0000256" key="5">
    <source>
        <dbReference type="PROSITE-ProRule" id="PRU00284"/>
    </source>
</evidence>
<evidence type="ECO:0000259" key="9">
    <source>
        <dbReference type="PROSITE" id="PS50885"/>
    </source>
</evidence>